<dbReference type="Pfam" id="PF21594">
    <property type="entry name" value="UBA_MELK"/>
    <property type="match status" value="1"/>
</dbReference>
<evidence type="ECO:0000256" key="10">
    <source>
        <dbReference type="ARBA" id="ARBA00022741"/>
    </source>
</evidence>
<dbReference type="EMBL" id="JAAWVO010078944">
    <property type="protein sequence ID" value="MBN3326117.1"/>
    <property type="molecule type" value="Genomic_DNA"/>
</dbReference>
<dbReference type="Gene3D" id="1.10.510.10">
    <property type="entry name" value="Transferase(Phosphotransferase) domain 1"/>
    <property type="match status" value="1"/>
</dbReference>
<accession>A0A8J7P681</accession>
<evidence type="ECO:0000259" key="20">
    <source>
        <dbReference type="PROSITE" id="PS50032"/>
    </source>
</evidence>
<dbReference type="Proteomes" id="UP000736164">
    <property type="component" value="Unassembled WGS sequence"/>
</dbReference>
<dbReference type="CDD" id="cd14078">
    <property type="entry name" value="STKc_MELK"/>
    <property type="match status" value="1"/>
</dbReference>
<feature type="non-terminal residue" evidence="21">
    <location>
        <position position="1"/>
    </location>
</feature>
<evidence type="ECO:0000256" key="14">
    <source>
        <dbReference type="ARBA" id="ARBA00023136"/>
    </source>
</evidence>
<keyword evidence="10" id="KW-0547">Nucleotide-binding</keyword>
<evidence type="ECO:0000259" key="19">
    <source>
        <dbReference type="PROSITE" id="PS50011"/>
    </source>
</evidence>
<dbReference type="FunFam" id="1.10.510.10:FF:000901">
    <property type="entry name" value="Maternal embryonic leucine zipper kinase"/>
    <property type="match status" value="1"/>
</dbReference>
<gene>
    <name evidence="21" type="primary">Melk</name>
    <name evidence="21" type="ORF">GTO95_0012458</name>
</gene>
<keyword evidence="6" id="KW-0723">Serine/threonine-protein kinase</keyword>
<evidence type="ECO:0000256" key="18">
    <source>
        <dbReference type="SAM" id="MobiDB-lite"/>
    </source>
</evidence>
<evidence type="ECO:0000256" key="16">
    <source>
        <dbReference type="ARBA" id="ARBA00047899"/>
    </source>
</evidence>
<evidence type="ECO:0000313" key="21">
    <source>
        <dbReference type="EMBL" id="MBN3326117.1"/>
    </source>
</evidence>
<dbReference type="GO" id="GO:0008289">
    <property type="term" value="F:lipid binding"/>
    <property type="evidence" value="ECO:0007669"/>
    <property type="project" value="UniProtKB-KW"/>
</dbReference>
<feature type="compositionally biased region" description="Basic and acidic residues" evidence="18">
    <location>
        <begin position="480"/>
        <end position="489"/>
    </location>
</feature>
<feature type="domain" description="Protein kinase" evidence="19">
    <location>
        <begin position="1"/>
        <end position="247"/>
    </location>
</feature>
<dbReference type="PANTHER" id="PTHR24346">
    <property type="entry name" value="MAP/MICROTUBULE AFFINITY-REGULATING KINASE"/>
    <property type="match status" value="1"/>
</dbReference>
<evidence type="ECO:0000256" key="15">
    <source>
        <dbReference type="ARBA" id="ARBA00023306"/>
    </source>
</evidence>
<dbReference type="GO" id="GO:0005524">
    <property type="term" value="F:ATP binding"/>
    <property type="evidence" value="ECO:0007669"/>
    <property type="project" value="UniProtKB-KW"/>
</dbReference>
<comment type="subcellular location">
    <subcellularLocation>
        <location evidence="1">Cell membrane</location>
        <topology evidence="1">Peripheral membrane protein</topology>
    </subcellularLocation>
</comment>
<proteinExistence type="inferred from homology"/>
<evidence type="ECO:0000256" key="4">
    <source>
        <dbReference type="ARBA" id="ARBA00017168"/>
    </source>
</evidence>
<dbReference type="GO" id="GO:0004674">
    <property type="term" value="F:protein serine/threonine kinase activity"/>
    <property type="evidence" value="ECO:0007669"/>
    <property type="project" value="UniProtKB-KW"/>
</dbReference>
<evidence type="ECO:0000313" key="22">
    <source>
        <dbReference type="Proteomes" id="UP000736164"/>
    </source>
</evidence>
<keyword evidence="13" id="KW-0446">Lipid-binding</keyword>
<dbReference type="GO" id="GO:0035556">
    <property type="term" value="P:intracellular signal transduction"/>
    <property type="evidence" value="ECO:0007669"/>
    <property type="project" value="TreeGrafter"/>
</dbReference>
<evidence type="ECO:0000256" key="3">
    <source>
        <dbReference type="ARBA" id="ARBA00012513"/>
    </source>
</evidence>
<dbReference type="Pfam" id="PF02149">
    <property type="entry name" value="KA1"/>
    <property type="match status" value="1"/>
</dbReference>
<keyword evidence="14" id="KW-0472">Membrane</keyword>
<evidence type="ECO:0000256" key="12">
    <source>
        <dbReference type="ARBA" id="ARBA00022840"/>
    </source>
</evidence>
<dbReference type="CDD" id="cd14341">
    <property type="entry name" value="UBA_MELK"/>
    <property type="match status" value="1"/>
</dbReference>
<name>A0A8J7P681_ATRSP</name>
<keyword evidence="7" id="KW-0597">Phosphoprotein</keyword>
<dbReference type="PROSITE" id="PS50032">
    <property type="entry name" value="KA1"/>
    <property type="match status" value="1"/>
</dbReference>
<dbReference type="SUPFAM" id="SSF56112">
    <property type="entry name" value="Protein kinase-like (PK-like)"/>
    <property type="match status" value="1"/>
</dbReference>
<dbReference type="SMART" id="SM00220">
    <property type="entry name" value="S_TKc"/>
    <property type="match status" value="1"/>
</dbReference>
<keyword evidence="22" id="KW-1185">Reference proteome</keyword>
<keyword evidence="8" id="KW-0808">Transferase</keyword>
<evidence type="ECO:0000256" key="6">
    <source>
        <dbReference type="ARBA" id="ARBA00022527"/>
    </source>
</evidence>
<dbReference type="InterPro" id="IPR001772">
    <property type="entry name" value="KA1_dom"/>
</dbReference>
<dbReference type="PANTHER" id="PTHR24346:SF30">
    <property type="entry name" value="MATERNAL EMBRYONIC LEUCINE ZIPPER KINASE"/>
    <property type="match status" value="1"/>
</dbReference>
<comment type="similarity">
    <text evidence="2">Belongs to the protein kinase superfamily. CAMK Ser/Thr protein kinase family. SNF1 subfamily.</text>
</comment>
<dbReference type="Gene3D" id="3.30.310.80">
    <property type="entry name" value="Kinase associated domain 1, KA1"/>
    <property type="match status" value="1"/>
</dbReference>
<dbReference type="CDD" id="cd12198">
    <property type="entry name" value="MELK_C"/>
    <property type="match status" value="1"/>
</dbReference>
<keyword evidence="15" id="KW-0131">Cell cycle</keyword>
<evidence type="ECO:0000256" key="9">
    <source>
        <dbReference type="ARBA" id="ARBA00022703"/>
    </source>
</evidence>
<sequence length="656" mass="73839">IETGGFAKVKLGRHILTGEKVAIKIMDKKDLGDDLPRVKTEIEAMKNLSHQHVCRLYHVIETTKKIFMILEYCPGGELFDYIIAKDRLSEDETRIFFRQIVSAMAYVHSQGFAHRDLKPENLLIDENRNLKLIDFGLCAKPKGGLEYHLMTCCGSPAYAAPELIQGKAYIGSEADVWSMGVLLFALLCGYLPFDDDNVMVLYKKITRGKYDNPRWLSPGSILLLNQMMQVDPKRRITVRQLLNHPWMMQGYTSPVEWHSKQPLGHIDEDCITEMAVYYKRSRPSMTQHVSEWKYDHTTAMYLLLLAKKMQGKPVRLRTLLPANLAPSTPVGELKSKKMLGFYNDSDGAEIPLVFGSMEFADECGFDDVPYTPLTPTPQKVSYVFCILTPVLVLPVVKRIRTIGFYCLLNIFRILERIHSKASENKENISGTAASKKTGANFALPAPRTPANKKSSRAQKPVLTVPNPNGADGPKVSSSSGDKEAPTKKCPDPVAVEELALMSFSPERRSRSLEMEVIQAQVDSAQKRKGTKVFGSLERGLDKMITMLTPSKKRGSRDGPRRIKAQYNVTLTSQLNADQVLNQIISILPEKNVDFVQKGYTLKCKTQSDFGKVTMQFELEVCQLSKPEVVGIRRQRLKGDAWVYKHLVEDILSSSKV</sequence>
<reference evidence="21" key="1">
    <citation type="journal article" date="2021" name="Cell">
        <title>Tracing the genetic footprints of vertebrate landing in non-teleost ray-finned fishes.</title>
        <authorList>
            <person name="Bi X."/>
            <person name="Wang K."/>
            <person name="Yang L."/>
            <person name="Pan H."/>
            <person name="Jiang H."/>
            <person name="Wei Q."/>
            <person name="Fang M."/>
            <person name="Yu H."/>
            <person name="Zhu C."/>
            <person name="Cai Y."/>
            <person name="He Y."/>
            <person name="Gan X."/>
            <person name="Zeng H."/>
            <person name="Yu D."/>
            <person name="Zhu Y."/>
            <person name="Jiang H."/>
            <person name="Qiu Q."/>
            <person name="Yang H."/>
            <person name="Zhang Y.E."/>
            <person name="Wang W."/>
            <person name="Zhu M."/>
            <person name="He S."/>
            <person name="Zhang G."/>
        </authorList>
    </citation>
    <scope>NUCLEOTIDE SEQUENCE</scope>
    <source>
        <strain evidence="21">Allg_001</strain>
    </source>
</reference>
<comment type="catalytic activity">
    <reaction evidence="17">
        <text>L-seryl-[protein] + ATP = O-phospho-L-seryl-[protein] + ADP + H(+)</text>
        <dbReference type="Rhea" id="RHEA:17989"/>
        <dbReference type="Rhea" id="RHEA-COMP:9863"/>
        <dbReference type="Rhea" id="RHEA-COMP:11604"/>
        <dbReference type="ChEBI" id="CHEBI:15378"/>
        <dbReference type="ChEBI" id="CHEBI:29999"/>
        <dbReference type="ChEBI" id="CHEBI:30616"/>
        <dbReference type="ChEBI" id="CHEBI:83421"/>
        <dbReference type="ChEBI" id="CHEBI:456216"/>
        <dbReference type="EC" id="2.7.11.1"/>
    </reaction>
</comment>
<feature type="non-terminal residue" evidence="21">
    <location>
        <position position="656"/>
    </location>
</feature>
<evidence type="ECO:0000256" key="13">
    <source>
        <dbReference type="ARBA" id="ARBA00023121"/>
    </source>
</evidence>
<keyword evidence="5" id="KW-1003">Cell membrane</keyword>
<evidence type="ECO:0000256" key="5">
    <source>
        <dbReference type="ARBA" id="ARBA00022475"/>
    </source>
</evidence>
<evidence type="ECO:0000256" key="17">
    <source>
        <dbReference type="ARBA" id="ARBA00048679"/>
    </source>
</evidence>
<dbReference type="PROSITE" id="PS50011">
    <property type="entry name" value="PROTEIN_KINASE_DOM"/>
    <property type="match status" value="1"/>
</dbReference>
<dbReference type="EC" id="2.7.11.1" evidence="3"/>
<keyword evidence="11 21" id="KW-0418">Kinase</keyword>
<comment type="catalytic activity">
    <reaction evidence="16">
        <text>L-threonyl-[protein] + ATP = O-phospho-L-threonyl-[protein] + ADP + H(+)</text>
        <dbReference type="Rhea" id="RHEA:46608"/>
        <dbReference type="Rhea" id="RHEA-COMP:11060"/>
        <dbReference type="Rhea" id="RHEA-COMP:11605"/>
        <dbReference type="ChEBI" id="CHEBI:15378"/>
        <dbReference type="ChEBI" id="CHEBI:30013"/>
        <dbReference type="ChEBI" id="CHEBI:30616"/>
        <dbReference type="ChEBI" id="CHEBI:61977"/>
        <dbReference type="ChEBI" id="CHEBI:456216"/>
        <dbReference type="EC" id="2.7.11.1"/>
    </reaction>
</comment>
<dbReference type="InterPro" id="IPR000719">
    <property type="entry name" value="Prot_kinase_dom"/>
</dbReference>
<feature type="region of interest" description="Disordered" evidence="18">
    <location>
        <begin position="424"/>
        <end position="489"/>
    </location>
</feature>
<organism evidence="21 22">
    <name type="scientific">Atractosteus spatula</name>
    <name type="common">Alligator gar</name>
    <name type="synonym">Lepisosteus spatula</name>
    <dbReference type="NCBI Taxonomy" id="7917"/>
    <lineage>
        <taxon>Eukaryota</taxon>
        <taxon>Metazoa</taxon>
        <taxon>Chordata</taxon>
        <taxon>Craniata</taxon>
        <taxon>Vertebrata</taxon>
        <taxon>Euteleostomi</taxon>
        <taxon>Actinopterygii</taxon>
        <taxon>Neopterygii</taxon>
        <taxon>Holostei</taxon>
        <taxon>Semionotiformes</taxon>
        <taxon>Lepisosteidae</taxon>
        <taxon>Atractosteus</taxon>
    </lineage>
</organism>
<evidence type="ECO:0000256" key="7">
    <source>
        <dbReference type="ARBA" id="ARBA00022553"/>
    </source>
</evidence>
<feature type="domain" description="KA1" evidence="20">
    <location>
        <begin position="607"/>
        <end position="656"/>
    </location>
</feature>
<dbReference type="GO" id="GO:0005737">
    <property type="term" value="C:cytoplasm"/>
    <property type="evidence" value="ECO:0007669"/>
    <property type="project" value="TreeGrafter"/>
</dbReference>
<evidence type="ECO:0000256" key="1">
    <source>
        <dbReference type="ARBA" id="ARBA00004202"/>
    </source>
</evidence>
<dbReference type="InterPro" id="IPR008271">
    <property type="entry name" value="Ser/Thr_kinase_AS"/>
</dbReference>
<dbReference type="InterPro" id="IPR034673">
    <property type="entry name" value="MELK"/>
</dbReference>
<dbReference type="FunFam" id="3.30.310.80:FF:000004">
    <property type="entry name" value="Non-specific serine/threonine protein kinase"/>
    <property type="match status" value="1"/>
</dbReference>
<dbReference type="SUPFAM" id="SSF103243">
    <property type="entry name" value="KA1-like"/>
    <property type="match status" value="1"/>
</dbReference>
<evidence type="ECO:0000256" key="11">
    <source>
        <dbReference type="ARBA" id="ARBA00022777"/>
    </source>
</evidence>
<dbReference type="Pfam" id="PF00069">
    <property type="entry name" value="Pkinase"/>
    <property type="match status" value="1"/>
</dbReference>
<dbReference type="InterPro" id="IPR028375">
    <property type="entry name" value="KA1/Ssp2_C"/>
</dbReference>
<evidence type="ECO:0000256" key="2">
    <source>
        <dbReference type="ARBA" id="ARBA00006234"/>
    </source>
</evidence>
<dbReference type="InterPro" id="IPR048637">
    <property type="entry name" value="MELK_UBA"/>
</dbReference>
<dbReference type="GO" id="GO:0006915">
    <property type="term" value="P:apoptotic process"/>
    <property type="evidence" value="ECO:0007669"/>
    <property type="project" value="UniProtKB-KW"/>
</dbReference>
<dbReference type="GO" id="GO:0005886">
    <property type="term" value="C:plasma membrane"/>
    <property type="evidence" value="ECO:0007669"/>
    <property type="project" value="UniProtKB-SubCell"/>
</dbReference>
<evidence type="ECO:0000256" key="8">
    <source>
        <dbReference type="ARBA" id="ARBA00022679"/>
    </source>
</evidence>
<keyword evidence="9" id="KW-0053">Apoptosis</keyword>
<keyword evidence="12" id="KW-0067">ATP-binding</keyword>
<dbReference type="PROSITE" id="PS00108">
    <property type="entry name" value="PROTEIN_KINASE_ST"/>
    <property type="match status" value="1"/>
</dbReference>
<dbReference type="AlphaFoldDB" id="A0A8J7P681"/>
<dbReference type="InterPro" id="IPR011009">
    <property type="entry name" value="Kinase-like_dom_sf"/>
</dbReference>
<comment type="caution">
    <text evidence="21">The sequence shown here is derived from an EMBL/GenBank/DDBJ whole genome shotgun (WGS) entry which is preliminary data.</text>
</comment>
<protein>
    <recommendedName>
        <fullName evidence="4">Maternal embryonic leucine zipper kinase</fullName>
        <ecNumber evidence="3">2.7.11.1</ecNumber>
    </recommendedName>
</protein>